<feature type="region of interest" description="Disordered" evidence="2">
    <location>
        <begin position="657"/>
        <end position="683"/>
    </location>
</feature>
<dbReference type="GeneID" id="33560497"/>
<dbReference type="InterPro" id="IPR059025">
    <property type="entry name" value="STB6_N"/>
</dbReference>
<dbReference type="PANTHER" id="PTHR31011:SF2">
    <property type="entry name" value="PROTEIN STB2-RELATED"/>
    <property type="match status" value="1"/>
</dbReference>
<feature type="region of interest" description="Disordered" evidence="2">
    <location>
        <begin position="536"/>
        <end position="568"/>
    </location>
</feature>
<protein>
    <recommendedName>
        <fullName evidence="3">STB6-like N-terminal domain-containing protein</fullName>
    </recommendedName>
</protein>
<evidence type="ECO:0000259" key="3">
    <source>
        <dbReference type="Pfam" id="PF25995"/>
    </source>
</evidence>
<feature type="compositionally biased region" description="Polar residues" evidence="2">
    <location>
        <begin position="657"/>
        <end position="667"/>
    </location>
</feature>
<feature type="coiled-coil region" evidence="1">
    <location>
        <begin position="881"/>
        <end position="908"/>
    </location>
</feature>
<proteinExistence type="predicted"/>
<name>A0A1Y1UA58_9TREE</name>
<feature type="compositionally biased region" description="Low complexity" evidence="2">
    <location>
        <begin position="32"/>
        <end position="44"/>
    </location>
</feature>
<keyword evidence="5" id="KW-1185">Reference proteome</keyword>
<evidence type="ECO:0000256" key="1">
    <source>
        <dbReference type="SAM" id="Coils"/>
    </source>
</evidence>
<feature type="region of interest" description="Disordered" evidence="2">
    <location>
        <begin position="586"/>
        <end position="639"/>
    </location>
</feature>
<dbReference type="InParanoid" id="A0A1Y1UA58"/>
<feature type="compositionally biased region" description="Basic and acidic residues" evidence="2">
    <location>
        <begin position="536"/>
        <end position="553"/>
    </location>
</feature>
<keyword evidence="1" id="KW-0175">Coiled coil</keyword>
<sequence>MSTMTSSVMVQSPTVMSTHSVPSPARAKGIGSVVSSPSPSPQSSAQKRTRHLHSLSSSIAESSSSSAKGLLIPTDRTLEELETWLPRLGRLKVAREVSLPGFSLYAVRQWYLSRTQFSHTIVSYTGKQSESISAYLLVPSPDLSSVEATEELSAATRRLASESHSHPRLTEHGTLLVTTPSSFGQDVILIPSGDFREAKPYIVINTGLRRLGCGGRALLGMEAPVPAIRRKFYDLYRLPSPGPTNPLSRTVSPTSSPVNTNPVQSPISLNMAMDPFTIMLMEIIKLLQSALILWGLWDQDLPVDGLFCDETKKSIFDWRRAMGMEHEESMRLEKETSGGCMDPKTMAAVLSSITSVRYQLAALGADRLPKNPFTNTRKFLQAWHIYQFSLGMGTDTPHFLSVHSVRRLTNDYLGYRTRHPDAFKVPRLLVSGVTAATSSITANLKGAAEDAPLRKREHHMRSLDDADTESGLCLIIPEGEVGTVAPPDIITTDLDAYIKCILKSRQKEWDVMGARRVAWLWSGDIDLRRKPSNRLERVMGIRSTKQDPTKSDDGSESATGGTGGPRAAFDKVTAVTGHVLKGGLGLVSGRRTTMDETSESDTNGPGAGGSLRQTLMRRKQSSNVPTVTEPNGHDAHDLASIRNSPSRVHIDRVVASSTRPSMATRTSKGSKRPSIMTTFSLDESDRSLRAASHVDDGLNGDAEGSRTRHPASLRLARSRVMLRTTSDGADVVLEDGAPEWKVVRPHGSFKGQRGVDKNITALKRTRSLQDRLFYRDLLISPAEHLAIDVEMCNVVSELRIREKRLAQRAKDLKTLEDSVFRACQDFLDGIRARAPRVNELQTQADDLCREIHKALDDIDDDEKLQWANKKIKFYLSEDTNLNELMWNLRSLERDWERVRRKVEEGREAIEGNEERSNWWRFGL</sequence>
<dbReference type="OrthoDB" id="19806at2759"/>
<dbReference type="Pfam" id="PF25995">
    <property type="entry name" value="STB6_N"/>
    <property type="match status" value="1"/>
</dbReference>
<organism evidence="4 5">
    <name type="scientific">Kockovaella imperatae</name>
    <dbReference type="NCBI Taxonomy" id="4999"/>
    <lineage>
        <taxon>Eukaryota</taxon>
        <taxon>Fungi</taxon>
        <taxon>Dikarya</taxon>
        <taxon>Basidiomycota</taxon>
        <taxon>Agaricomycotina</taxon>
        <taxon>Tremellomycetes</taxon>
        <taxon>Tremellales</taxon>
        <taxon>Cuniculitremaceae</taxon>
        <taxon>Kockovaella</taxon>
    </lineage>
</organism>
<dbReference type="GO" id="GO:0070822">
    <property type="term" value="C:Sin3-type complex"/>
    <property type="evidence" value="ECO:0007669"/>
    <property type="project" value="TreeGrafter"/>
</dbReference>
<evidence type="ECO:0000313" key="4">
    <source>
        <dbReference type="EMBL" id="ORX33965.1"/>
    </source>
</evidence>
<dbReference type="InterPro" id="IPR038919">
    <property type="entry name" value="STB2/STB2"/>
</dbReference>
<dbReference type="RefSeq" id="XP_021868253.1">
    <property type="nucleotide sequence ID" value="XM_022018688.1"/>
</dbReference>
<dbReference type="Proteomes" id="UP000193218">
    <property type="component" value="Unassembled WGS sequence"/>
</dbReference>
<dbReference type="AlphaFoldDB" id="A0A1Y1UA58"/>
<dbReference type="EMBL" id="NBSH01000016">
    <property type="protein sequence ID" value="ORX33965.1"/>
    <property type="molecule type" value="Genomic_DNA"/>
</dbReference>
<feature type="compositionally biased region" description="Low complexity" evidence="2">
    <location>
        <begin position="1"/>
        <end position="18"/>
    </location>
</feature>
<gene>
    <name evidence="4" type="ORF">BD324DRAFT_653662</name>
</gene>
<accession>A0A1Y1UA58</accession>
<reference evidence="4 5" key="1">
    <citation type="submission" date="2017-03" db="EMBL/GenBank/DDBJ databases">
        <title>Widespread Adenine N6-methylation of Active Genes in Fungi.</title>
        <authorList>
            <consortium name="DOE Joint Genome Institute"/>
            <person name="Mondo S.J."/>
            <person name="Dannebaum R.O."/>
            <person name="Kuo R.C."/>
            <person name="Louie K.B."/>
            <person name="Bewick A.J."/>
            <person name="Labutti K."/>
            <person name="Haridas S."/>
            <person name="Kuo A."/>
            <person name="Salamov A."/>
            <person name="Ahrendt S.R."/>
            <person name="Lau R."/>
            <person name="Bowen B.P."/>
            <person name="Lipzen A."/>
            <person name="Sullivan W."/>
            <person name="Andreopoulos W.B."/>
            <person name="Clum A."/>
            <person name="Lindquist E."/>
            <person name="Daum C."/>
            <person name="Northen T.R."/>
            <person name="Ramamoorthy G."/>
            <person name="Schmitz R.J."/>
            <person name="Gryganskyi A."/>
            <person name="Culley D."/>
            <person name="Magnuson J."/>
            <person name="James T.Y."/>
            <person name="O'Malley M.A."/>
            <person name="Stajich J.E."/>
            <person name="Spatafora J.W."/>
            <person name="Visel A."/>
            <person name="Grigoriev I.V."/>
        </authorList>
    </citation>
    <scope>NUCLEOTIDE SEQUENCE [LARGE SCALE GENOMIC DNA]</scope>
    <source>
        <strain evidence="4 5">NRRL Y-17943</strain>
    </source>
</reference>
<dbReference type="PANTHER" id="PTHR31011">
    <property type="entry name" value="PROTEIN STB2-RELATED"/>
    <property type="match status" value="1"/>
</dbReference>
<comment type="caution">
    <text evidence="4">The sequence shown here is derived from an EMBL/GenBank/DDBJ whole genome shotgun (WGS) entry which is preliminary data.</text>
</comment>
<feature type="region of interest" description="Disordered" evidence="2">
    <location>
        <begin position="1"/>
        <end position="61"/>
    </location>
</feature>
<dbReference type="STRING" id="4999.A0A1Y1UA58"/>
<evidence type="ECO:0000256" key="2">
    <source>
        <dbReference type="SAM" id="MobiDB-lite"/>
    </source>
</evidence>
<evidence type="ECO:0000313" key="5">
    <source>
        <dbReference type="Proteomes" id="UP000193218"/>
    </source>
</evidence>
<feature type="domain" description="STB6-like N-terminal" evidence="3">
    <location>
        <begin position="93"/>
        <end position="211"/>
    </location>
</feature>